<feature type="domain" description="SPOR" evidence="4">
    <location>
        <begin position="28"/>
        <end position="90"/>
    </location>
</feature>
<proteinExistence type="predicted"/>
<dbReference type="Proteomes" id="UP000199286">
    <property type="component" value="Unassembled WGS sequence"/>
</dbReference>
<feature type="domain" description="Peptidoglycan binding-like" evidence="3">
    <location>
        <begin position="178"/>
        <end position="231"/>
    </location>
</feature>
<dbReference type="AlphaFoldDB" id="A0A1H3K0M4"/>
<evidence type="ECO:0000313" key="5">
    <source>
        <dbReference type="EMBL" id="SDY45742.1"/>
    </source>
</evidence>
<dbReference type="PANTHER" id="PTHR43019:SF23">
    <property type="entry name" value="PROTEASE DO-LIKE 5, CHLOROPLASTIC"/>
    <property type="match status" value="1"/>
</dbReference>
<dbReference type="Pfam" id="PF01471">
    <property type="entry name" value="PG_binding_1"/>
    <property type="match status" value="1"/>
</dbReference>
<keyword evidence="6" id="KW-1185">Reference proteome</keyword>
<dbReference type="InterPro" id="IPR002477">
    <property type="entry name" value="Peptidoglycan-bd-like"/>
</dbReference>
<dbReference type="PANTHER" id="PTHR43019">
    <property type="entry name" value="SERINE ENDOPROTEASE DEGS"/>
    <property type="match status" value="1"/>
</dbReference>
<dbReference type="EMBL" id="FNPF01000008">
    <property type="protein sequence ID" value="SDY45742.1"/>
    <property type="molecule type" value="Genomic_DNA"/>
</dbReference>
<dbReference type="SUPFAM" id="SSF47090">
    <property type="entry name" value="PGBD-like"/>
    <property type="match status" value="1"/>
</dbReference>
<dbReference type="InterPro" id="IPR009003">
    <property type="entry name" value="Peptidase_S1_PA"/>
</dbReference>
<gene>
    <name evidence="5" type="ORF">SAMN05444340_10898</name>
</gene>
<dbReference type="InterPro" id="IPR036366">
    <property type="entry name" value="PGBDSf"/>
</dbReference>
<dbReference type="Pfam" id="PF05036">
    <property type="entry name" value="SPOR"/>
    <property type="match status" value="1"/>
</dbReference>
<evidence type="ECO:0000259" key="3">
    <source>
        <dbReference type="Pfam" id="PF01471"/>
    </source>
</evidence>
<dbReference type="Gene3D" id="2.40.10.10">
    <property type="entry name" value="Trypsin-like serine proteases"/>
    <property type="match status" value="2"/>
</dbReference>
<evidence type="ECO:0000256" key="2">
    <source>
        <dbReference type="SAM" id="SignalP"/>
    </source>
</evidence>
<organism evidence="5 6">
    <name type="scientific">Citreimonas salinaria</name>
    <dbReference type="NCBI Taxonomy" id="321339"/>
    <lineage>
        <taxon>Bacteria</taxon>
        <taxon>Pseudomonadati</taxon>
        <taxon>Pseudomonadota</taxon>
        <taxon>Alphaproteobacteria</taxon>
        <taxon>Rhodobacterales</taxon>
        <taxon>Roseobacteraceae</taxon>
        <taxon>Citreimonas</taxon>
    </lineage>
</organism>
<dbReference type="InterPro" id="IPR007730">
    <property type="entry name" value="SPOR-like_dom"/>
</dbReference>
<dbReference type="SUPFAM" id="SSF50494">
    <property type="entry name" value="Trypsin-like serine proteases"/>
    <property type="match status" value="1"/>
</dbReference>
<dbReference type="InterPro" id="IPR036365">
    <property type="entry name" value="PGBD-like_sf"/>
</dbReference>
<feature type="chain" id="PRO_5011490515" evidence="2">
    <location>
        <begin position="20"/>
        <end position="602"/>
    </location>
</feature>
<dbReference type="InterPro" id="IPR043504">
    <property type="entry name" value="Peptidase_S1_PA_chymotrypsin"/>
</dbReference>
<accession>A0A1H3K0M4</accession>
<dbReference type="OrthoDB" id="6810892at2"/>
<feature type="signal peptide" evidence="2">
    <location>
        <begin position="1"/>
        <end position="19"/>
    </location>
</feature>
<name>A0A1H3K0M4_9RHOB</name>
<dbReference type="RefSeq" id="WP_089883459.1">
    <property type="nucleotide sequence ID" value="NZ_FNPF01000008.1"/>
</dbReference>
<sequence length="602" mass="64062">MLKKLMAALALAGALTVAAQTEARAQQQAYFIQVEAESSLTGARETARSYGDVFDNAASFALGGGWYGIALGPYTQDEAERVLANLQGRGQIPPDSYVQDAGRYDEQVWPPGADRASTMARLDASGSSSSEDALAQALGAAQDGAQDAQDTQQQAARDTAPEPETPEQARASERELTRAEREQLQIALQWAGHYGGRIDAAFGPNTRNAMRSWQQANGYETTGILTTAQRAQVLEQYNSVFDGLGFARHVDDRAGIAMEIPLGVVAFDGYEPPFAKFEPTTDLGARVLLISRPGDRQTLGGLYEIMQTLEIVPLEGERNRSNDGFVLKGANDAIVSHTEVGLADGALKGFTLIWPAGDEARRTRVLARMQESFERRPGVLEAPAALADDPAVDLVAGLRVRQPVRSTSGFFVDRAGRVLTSAAGVQGCARVTLDSEHEAQVVAQDAELGLAVLRPEDALAPRRVAQFRADPPRLRSEVAVAGYSFGGVLGAPTLTFGTLEEMQGLRGEDALKRLTLASQPGDAGGPVLDDAGAVLGMLLPRDDQDNRRLPQDVSFAAKTDEIMAFLRGAGIDARAGGAGGALDPVDLTRVGAEMTVLVSCWD</sequence>
<evidence type="ECO:0000256" key="1">
    <source>
        <dbReference type="SAM" id="MobiDB-lite"/>
    </source>
</evidence>
<dbReference type="STRING" id="321339.SAMN05444340_10898"/>
<evidence type="ECO:0000313" key="6">
    <source>
        <dbReference type="Proteomes" id="UP000199286"/>
    </source>
</evidence>
<reference evidence="5 6" key="1">
    <citation type="submission" date="2016-10" db="EMBL/GenBank/DDBJ databases">
        <authorList>
            <person name="de Groot N.N."/>
        </authorList>
    </citation>
    <scope>NUCLEOTIDE SEQUENCE [LARGE SCALE GENOMIC DNA]</scope>
    <source>
        <strain evidence="5 6">DSM 26880</strain>
    </source>
</reference>
<dbReference type="Gene3D" id="1.10.101.10">
    <property type="entry name" value="PGBD-like superfamily/PGBD"/>
    <property type="match status" value="1"/>
</dbReference>
<protein>
    <submittedName>
        <fullName evidence="5">Sporulation related domain-containing protein</fullName>
    </submittedName>
</protein>
<dbReference type="GO" id="GO:0042834">
    <property type="term" value="F:peptidoglycan binding"/>
    <property type="evidence" value="ECO:0007669"/>
    <property type="project" value="InterPro"/>
</dbReference>
<feature type="region of interest" description="Disordered" evidence="1">
    <location>
        <begin position="120"/>
        <end position="178"/>
    </location>
</feature>
<keyword evidence="2" id="KW-0732">Signal</keyword>
<feature type="compositionally biased region" description="Low complexity" evidence="1">
    <location>
        <begin position="132"/>
        <end position="158"/>
    </location>
</feature>
<dbReference type="Pfam" id="PF13365">
    <property type="entry name" value="Trypsin_2"/>
    <property type="match status" value="1"/>
</dbReference>
<evidence type="ECO:0000259" key="4">
    <source>
        <dbReference type="Pfam" id="PF05036"/>
    </source>
</evidence>